<organism evidence="10 11">
    <name type="scientific">Paraglomus occultum</name>
    <dbReference type="NCBI Taxonomy" id="144539"/>
    <lineage>
        <taxon>Eukaryota</taxon>
        <taxon>Fungi</taxon>
        <taxon>Fungi incertae sedis</taxon>
        <taxon>Mucoromycota</taxon>
        <taxon>Glomeromycotina</taxon>
        <taxon>Glomeromycetes</taxon>
        <taxon>Paraglomerales</taxon>
        <taxon>Paraglomeraceae</taxon>
        <taxon>Paraglomus</taxon>
    </lineage>
</organism>
<comment type="similarity">
    <text evidence="7">Belongs to the PI3/PI4-kinase family.</text>
</comment>
<keyword evidence="2 7" id="KW-0808">Transferase</keyword>
<comment type="subcellular location">
    <subcellularLocation>
        <location evidence="7">Cell membrane</location>
        <topology evidence="7">Peripheral membrane protein</topology>
    </subcellularLocation>
    <subcellularLocation>
        <location evidence="7">Vacuole membrane</location>
        <topology evidence="7">Peripheral membrane protein</topology>
    </subcellularLocation>
</comment>
<keyword evidence="4 7" id="KW-0418">Kinase</keyword>
<dbReference type="PANTHER" id="PTHR12865:SF1">
    <property type="entry name" value="PHOSPHATIDYLINOSITOL 4-KINASE TYPE 2"/>
    <property type="match status" value="1"/>
</dbReference>
<reference evidence="10" key="1">
    <citation type="submission" date="2021-06" db="EMBL/GenBank/DDBJ databases">
        <authorList>
            <person name="Kallberg Y."/>
            <person name="Tangrot J."/>
            <person name="Rosling A."/>
        </authorList>
    </citation>
    <scope>NUCLEOTIDE SEQUENCE</scope>
    <source>
        <strain evidence="10">IA702</strain>
    </source>
</reference>
<dbReference type="AlphaFoldDB" id="A0A9N9G4C7"/>
<evidence type="ECO:0000256" key="5">
    <source>
        <dbReference type="ARBA" id="ARBA00022840"/>
    </source>
</evidence>
<comment type="caution">
    <text evidence="10">The sequence shown here is derived from an EMBL/GenBank/DDBJ whole genome shotgun (WGS) entry which is preliminary data.</text>
</comment>
<dbReference type="EC" id="2.7.1.67" evidence="7"/>
<dbReference type="GO" id="GO:0004430">
    <property type="term" value="F:1-phosphatidylinositol 4-kinase activity"/>
    <property type="evidence" value="ECO:0007669"/>
    <property type="project" value="UniProtKB-UniRule"/>
</dbReference>
<comment type="catalytic activity">
    <reaction evidence="7">
        <text>a 1,2-diacyl-sn-glycero-3-phospho-(1D-myo-inositol) + ATP = a 1,2-diacyl-sn-glycero-3-phospho-(1D-myo-inositol 4-phosphate) + ADP + H(+)</text>
        <dbReference type="Rhea" id="RHEA:19877"/>
        <dbReference type="ChEBI" id="CHEBI:15378"/>
        <dbReference type="ChEBI" id="CHEBI:30616"/>
        <dbReference type="ChEBI" id="CHEBI:57880"/>
        <dbReference type="ChEBI" id="CHEBI:58178"/>
        <dbReference type="ChEBI" id="CHEBI:456216"/>
        <dbReference type="EC" id="2.7.1.67"/>
    </reaction>
</comment>
<evidence type="ECO:0000259" key="9">
    <source>
        <dbReference type="PROSITE" id="PS50290"/>
    </source>
</evidence>
<dbReference type="GO" id="GO:0000329">
    <property type="term" value="C:fungal-type vacuole membrane"/>
    <property type="evidence" value="ECO:0007669"/>
    <property type="project" value="TreeGrafter"/>
</dbReference>
<dbReference type="GO" id="GO:0005886">
    <property type="term" value="C:plasma membrane"/>
    <property type="evidence" value="ECO:0007669"/>
    <property type="project" value="UniProtKB-SubCell"/>
</dbReference>
<dbReference type="GO" id="GO:0005524">
    <property type="term" value="F:ATP binding"/>
    <property type="evidence" value="ECO:0007669"/>
    <property type="project" value="UniProtKB-UniRule"/>
</dbReference>
<evidence type="ECO:0000256" key="3">
    <source>
        <dbReference type="ARBA" id="ARBA00022741"/>
    </source>
</evidence>
<keyword evidence="11" id="KW-1185">Reference proteome</keyword>
<dbReference type="Proteomes" id="UP000789572">
    <property type="component" value="Unassembled WGS sequence"/>
</dbReference>
<keyword evidence="5 7" id="KW-0067">ATP-binding</keyword>
<dbReference type="GO" id="GO:0007030">
    <property type="term" value="P:Golgi organization"/>
    <property type="evidence" value="ECO:0007669"/>
    <property type="project" value="TreeGrafter"/>
</dbReference>
<gene>
    <name evidence="10" type="ORF">POCULU_LOCUS6405</name>
</gene>
<feature type="domain" description="PI3K/PI4K catalytic" evidence="9">
    <location>
        <begin position="147"/>
        <end position="585"/>
    </location>
</feature>
<evidence type="ECO:0000256" key="2">
    <source>
        <dbReference type="ARBA" id="ARBA00022679"/>
    </source>
</evidence>
<feature type="compositionally biased region" description="Polar residues" evidence="8">
    <location>
        <begin position="416"/>
        <end position="428"/>
    </location>
</feature>
<dbReference type="OrthoDB" id="3349449at2759"/>
<evidence type="ECO:0000256" key="6">
    <source>
        <dbReference type="ARBA" id="ARBA00023136"/>
    </source>
</evidence>
<keyword evidence="1 7" id="KW-1003">Cell membrane</keyword>
<feature type="region of interest" description="Disordered" evidence="8">
    <location>
        <begin position="401"/>
        <end position="445"/>
    </location>
</feature>
<dbReference type="InterPro" id="IPR000403">
    <property type="entry name" value="PI3/4_kinase_cat_dom"/>
</dbReference>
<dbReference type="InterPro" id="IPR039756">
    <property type="entry name" value="Lsb6/PI4K2"/>
</dbReference>
<evidence type="ECO:0000256" key="7">
    <source>
        <dbReference type="RuleBase" id="RU367084"/>
    </source>
</evidence>
<name>A0A9N9G4C7_9GLOM</name>
<dbReference type="EMBL" id="CAJVPJ010001169">
    <property type="protein sequence ID" value="CAG8579291.1"/>
    <property type="molecule type" value="Genomic_DNA"/>
</dbReference>
<accession>A0A9N9G4C7</accession>
<dbReference type="PROSITE" id="PS50290">
    <property type="entry name" value="PI3_4_KINASE_3"/>
    <property type="match status" value="1"/>
</dbReference>
<feature type="region of interest" description="Disordered" evidence="8">
    <location>
        <begin position="1"/>
        <end position="22"/>
    </location>
</feature>
<sequence length="707" mass="80318">MPSSPRSHHPGYVQLQQRDSTDDDIALSPSFFRSLPKYQRDYFRETSLRSFRPNSLPAWIMEGSDNEDQNEQGSKWEKFSRKITNFRGKNKDKKKEKELFHSVFQPVSIDPNWQLPMNTLSSAHGPPISRDEFKSIVESVRSAIRDGIYPKRISSGSSGSYFCKNVDGKIVGVFKPKNEEPYGRLNPKWTKWIHRNLFPCFFGRSCLIPNLGYMSESAASLLDRRLNLNIVPLTEVTHLSSPTFHYDYLDRRAARMKGNPFPLPEKIGSFQIFLNGYKDAEVFLRDYPWPNSTNQDIITASAEANEAMGKGKKKKRLGVLVCRGDGDEDEGNEYMDNEHIGRKFAWTKELQVQFREQFEKLVLLDYLMRNTDRGLDNWMIKYCEKDSSIQVVALPPEPLTMEAPSNLRRPNASADPLSQSTKPITSEITPVDADDDPLSAVNSPSSTNTNLLLPVASSSSAEATTPWPHVHVAAIDNGLSFPFKHPDQWRSYPYGWLFLPNSLVGQPFTRNTRNHFLSLLTSQVWWKETIADLRALFSVDDDFDEGMFKKQIAVLKGQAWNIVETLTQPDQSPLDLCNKENVIVVEEEVEIEIPEETEIDIADLAGQDDQINDTEESTSSRAIPIPGKVRSLSDDGTMQRLRTIGNIPAMTPGSYGGFTRKQKWTENFKSKFDSLRGVHPSSNRRSKAVIRERLEPVKGAVPFFKCC</sequence>
<dbReference type="PANTHER" id="PTHR12865">
    <property type="entry name" value="PHOSPHATIDYLINOSITOL 4-KINASE TYPE-II"/>
    <property type="match status" value="1"/>
</dbReference>
<evidence type="ECO:0000256" key="4">
    <source>
        <dbReference type="ARBA" id="ARBA00022777"/>
    </source>
</evidence>
<dbReference type="GO" id="GO:0046854">
    <property type="term" value="P:phosphatidylinositol phosphate biosynthetic process"/>
    <property type="evidence" value="ECO:0007669"/>
    <property type="project" value="UniProtKB-UniRule"/>
</dbReference>
<comment type="cofactor">
    <cofactor evidence="7">
        <name>Mg(2+)</name>
        <dbReference type="ChEBI" id="CHEBI:18420"/>
    </cofactor>
    <cofactor evidence="7">
        <name>Mn(2+)</name>
        <dbReference type="ChEBI" id="CHEBI:29035"/>
    </cofactor>
</comment>
<evidence type="ECO:0000256" key="8">
    <source>
        <dbReference type="SAM" id="MobiDB-lite"/>
    </source>
</evidence>
<protein>
    <recommendedName>
        <fullName evidence="7">Phosphatidylinositol 4-kinase</fullName>
        <ecNumber evidence="7">2.7.1.67</ecNumber>
    </recommendedName>
</protein>
<evidence type="ECO:0000256" key="1">
    <source>
        <dbReference type="ARBA" id="ARBA00022475"/>
    </source>
</evidence>
<evidence type="ECO:0000313" key="11">
    <source>
        <dbReference type="Proteomes" id="UP000789572"/>
    </source>
</evidence>
<keyword evidence="6" id="KW-0472">Membrane</keyword>
<proteinExistence type="inferred from homology"/>
<dbReference type="Pfam" id="PF00454">
    <property type="entry name" value="PI3_PI4_kinase"/>
    <property type="match status" value="1"/>
</dbReference>
<dbReference type="GO" id="GO:0007032">
    <property type="term" value="P:endosome organization"/>
    <property type="evidence" value="ECO:0007669"/>
    <property type="project" value="TreeGrafter"/>
</dbReference>
<evidence type="ECO:0000313" key="10">
    <source>
        <dbReference type="EMBL" id="CAG8579291.1"/>
    </source>
</evidence>
<keyword evidence="3 7" id="KW-0547">Nucleotide-binding</keyword>
<dbReference type="GO" id="GO:0005802">
    <property type="term" value="C:trans-Golgi network"/>
    <property type="evidence" value="ECO:0007669"/>
    <property type="project" value="TreeGrafter"/>
</dbReference>
<dbReference type="GO" id="GO:0005768">
    <property type="term" value="C:endosome"/>
    <property type="evidence" value="ECO:0007669"/>
    <property type="project" value="UniProtKB-UniRule"/>
</dbReference>